<feature type="transmembrane region" description="Helical" evidence="1">
    <location>
        <begin position="86"/>
        <end position="107"/>
    </location>
</feature>
<reference evidence="2 3" key="1">
    <citation type="submission" date="2020-11" db="EMBL/GenBank/DDBJ databases">
        <title>Actinomyces sp. ZJ750.</title>
        <authorList>
            <person name="Zhou J."/>
        </authorList>
    </citation>
    <scope>NUCLEOTIDE SEQUENCE [LARGE SCALE GENOMIC DNA]</scope>
    <source>
        <strain evidence="2 3">ZJ750</strain>
    </source>
</reference>
<sequence length="179" mass="19635">MTTHEHAQQELVVRGVEDRRRPARGLSRLLVLVLAVFGLVLLSPSTVSLIRDPMSAPVLGSLNVVAGLLYLLLAVCVAHNGRRMRIIGWMTLATLLTGAVLFGLLTWTGTAMELSASVWADGGRKHLYLPLLLPLVAGVWMWFSDPRRIVVTAERMEGLGQSISGRRAERPRPGRRPGE</sequence>
<organism evidence="2 3">
    <name type="scientific">Actinomyces respiraculi</name>
    <dbReference type="NCBI Taxonomy" id="2744574"/>
    <lineage>
        <taxon>Bacteria</taxon>
        <taxon>Bacillati</taxon>
        <taxon>Actinomycetota</taxon>
        <taxon>Actinomycetes</taxon>
        <taxon>Actinomycetales</taxon>
        <taxon>Actinomycetaceae</taxon>
        <taxon>Actinomyces</taxon>
    </lineage>
</organism>
<dbReference type="RefSeq" id="WP_166855062.1">
    <property type="nucleotide sequence ID" value="NZ_CP063989.1"/>
</dbReference>
<evidence type="ECO:0008006" key="4">
    <source>
        <dbReference type="Google" id="ProtNLM"/>
    </source>
</evidence>
<keyword evidence="1" id="KW-0472">Membrane</keyword>
<dbReference type="AlphaFoldDB" id="A0A7T0LML4"/>
<feature type="transmembrane region" description="Helical" evidence="1">
    <location>
        <begin position="29"/>
        <end position="50"/>
    </location>
</feature>
<evidence type="ECO:0000313" key="2">
    <source>
        <dbReference type="EMBL" id="QPL06387.1"/>
    </source>
</evidence>
<keyword evidence="1" id="KW-0812">Transmembrane</keyword>
<keyword evidence="3" id="KW-1185">Reference proteome</keyword>
<dbReference type="EMBL" id="CP063989">
    <property type="protein sequence ID" value="QPL06387.1"/>
    <property type="molecule type" value="Genomic_DNA"/>
</dbReference>
<protein>
    <recommendedName>
        <fullName evidence="4">Integral membrane protein</fullName>
    </recommendedName>
</protein>
<name>A0A7T0LML4_9ACTO</name>
<dbReference type="Proteomes" id="UP000594637">
    <property type="component" value="Chromosome"/>
</dbReference>
<evidence type="ECO:0000256" key="1">
    <source>
        <dbReference type="SAM" id="Phobius"/>
    </source>
</evidence>
<keyword evidence="1" id="KW-1133">Transmembrane helix</keyword>
<proteinExistence type="predicted"/>
<accession>A0A7T0LML4</accession>
<feature type="transmembrane region" description="Helical" evidence="1">
    <location>
        <begin position="127"/>
        <end position="143"/>
    </location>
</feature>
<evidence type="ECO:0000313" key="3">
    <source>
        <dbReference type="Proteomes" id="UP000594637"/>
    </source>
</evidence>
<gene>
    <name evidence="2" type="ORF">ID810_05735</name>
</gene>
<feature type="transmembrane region" description="Helical" evidence="1">
    <location>
        <begin position="56"/>
        <end position="79"/>
    </location>
</feature>
<dbReference type="KEGG" id="arep:ID810_05735"/>